<evidence type="ECO:0000256" key="5">
    <source>
        <dbReference type="ARBA" id="ARBA00062515"/>
    </source>
</evidence>
<accession>A0A5C1QFP6</accession>
<evidence type="ECO:0000256" key="4">
    <source>
        <dbReference type="ARBA" id="ARBA00022729"/>
    </source>
</evidence>
<sequence length="252" mass="28175">MKKILLFLCYLIIVVPAQFGDERKELTIYNAASTTDLIEELAETFKKSSGIKVNTNPGASGTLARQLNSGGVADVYISASSRWIEYVNNLKLLLDFKPFLSNRLVLIAPIDSEIRSFDMDKNSSLPSLFSGRLSLGDPTFVPAGAYGKAALEYFNWFKVLKDRIQPTLDVRGALSVIEFSEAELGIVYLSDAKKSNRVKIVSQFPVESHPSIEYYCGLTKFSSKEGKLFYDYLVNSNEAKEIFTKYGFIPKK</sequence>
<keyword evidence="3 6" id="KW-0479">Metal-binding</keyword>
<dbReference type="EMBL" id="CP035807">
    <property type="protein sequence ID" value="QEN05960.1"/>
    <property type="molecule type" value="Genomic_DNA"/>
</dbReference>
<evidence type="ECO:0000256" key="2">
    <source>
        <dbReference type="ARBA" id="ARBA00022505"/>
    </source>
</evidence>
<dbReference type="GO" id="GO:0030288">
    <property type="term" value="C:outer membrane-bounded periplasmic space"/>
    <property type="evidence" value="ECO:0007669"/>
    <property type="project" value="TreeGrafter"/>
</dbReference>
<dbReference type="AlphaFoldDB" id="A0A5C1QFP6"/>
<keyword evidence="2 6" id="KW-0500">Molybdenum</keyword>
<dbReference type="GO" id="GO:1901359">
    <property type="term" value="F:tungstate binding"/>
    <property type="evidence" value="ECO:0007669"/>
    <property type="project" value="UniProtKB-ARBA"/>
</dbReference>
<dbReference type="GO" id="GO:0046872">
    <property type="term" value="F:metal ion binding"/>
    <property type="evidence" value="ECO:0007669"/>
    <property type="project" value="UniProtKB-KW"/>
</dbReference>
<dbReference type="PIRSF" id="PIRSF004846">
    <property type="entry name" value="ModA"/>
    <property type="match status" value="1"/>
</dbReference>
<dbReference type="KEGG" id="sper:EW093_15070"/>
<dbReference type="PANTHER" id="PTHR30632">
    <property type="entry name" value="MOLYBDATE-BINDING PERIPLASMIC PROTEIN"/>
    <property type="match status" value="1"/>
</dbReference>
<evidence type="ECO:0000256" key="1">
    <source>
        <dbReference type="ARBA" id="ARBA00009175"/>
    </source>
</evidence>
<comment type="similarity">
    <text evidence="1">Belongs to the bacterial solute-binding protein ModA family.</text>
</comment>
<evidence type="ECO:0000313" key="8">
    <source>
        <dbReference type="EMBL" id="QEN05960.1"/>
    </source>
</evidence>
<comment type="subunit">
    <text evidence="5">The complex is composed of two ATP-binding proteins (ModC), two transmembrane proteins (ModB) and a solute-binding protein (ModA).</text>
</comment>
<dbReference type="InterPro" id="IPR005950">
    <property type="entry name" value="ModA"/>
</dbReference>
<feature type="binding site" evidence="6">
    <location>
        <position position="60"/>
    </location>
    <ligand>
        <name>molybdate</name>
        <dbReference type="ChEBI" id="CHEBI:36264"/>
    </ligand>
</feature>
<protein>
    <submittedName>
        <fullName evidence="8">Molybdate ABC transporter substrate-binding protein</fullName>
    </submittedName>
</protein>
<keyword evidence="4 7" id="KW-0732">Signal</keyword>
<evidence type="ECO:0000256" key="7">
    <source>
        <dbReference type="SAM" id="SignalP"/>
    </source>
</evidence>
<organism evidence="8 9">
    <name type="scientific">Thiospirochaeta perfilievii</name>
    <dbReference type="NCBI Taxonomy" id="252967"/>
    <lineage>
        <taxon>Bacteria</taxon>
        <taxon>Pseudomonadati</taxon>
        <taxon>Spirochaetota</taxon>
        <taxon>Spirochaetia</taxon>
        <taxon>Spirochaetales</taxon>
        <taxon>Spirochaetaceae</taxon>
        <taxon>Thiospirochaeta</taxon>
    </lineage>
</organism>
<feature type="binding site" evidence="6">
    <location>
        <position position="170"/>
    </location>
    <ligand>
        <name>molybdate</name>
        <dbReference type="ChEBI" id="CHEBI:36264"/>
    </ligand>
</feature>
<feature type="binding site" evidence="6">
    <location>
        <position position="33"/>
    </location>
    <ligand>
        <name>molybdate</name>
        <dbReference type="ChEBI" id="CHEBI:36264"/>
    </ligand>
</feature>
<proteinExistence type="inferred from homology"/>
<evidence type="ECO:0000313" key="9">
    <source>
        <dbReference type="Proteomes" id="UP000323824"/>
    </source>
</evidence>
<dbReference type="Gene3D" id="3.40.190.10">
    <property type="entry name" value="Periplasmic binding protein-like II"/>
    <property type="match status" value="2"/>
</dbReference>
<name>A0A5C1QFP6_9SPIO</name>
<dbReference type="GO" id="GO:0015689">
    <property type="term" value="P:molybdate ion transport"/>
    <property type="evidence" value="ECO:0007669"/>
    <property type="project" value="InterPro"/>
</dbReference>
<feature type="binding site" evidence="6">
    <location>
        <position position="188"/>
    </location>
    <ligand>
        <name>molybdate</name>
        <dbReference type="ChEBI" id="CHEBI:36264"/>
    </ligand>
</feature>
<feature type="binding site" evidence="6">
    <location>
        <position position="143"/>
    </location>
    <ligand>
        <name>molybdate</name>
        <dbReference type="ChEBI" id="CHEBI:36264"/>
    </ligand>
</feature>
<dbReference type="Pfam" id="PF13531">
    <property type="entry name" value="SBP_bac_11"/>
    <property type="match status" value="1"/>
</dbReference>
<dbReference type="NCBIfam" id="TIGR01256">
    <property type="entry name" value="modA"/>
    <property type="match status" value="1"/>
</dbReference>
<dbReference type="Proteomes" id="UP000323824">
    <property type="component" value="Chromosome"/>
</dbReference>
<dbReference type="RefSeq" id="WP_149569194.1">
    <property type="nucleotide sequence ID" value="NZ_CP035807.1"/>
</dbReference>
<feature type="chain" id="PRO_5022982806" evidence="7">
    <location>
        <begin position="20"/>
        <end position="252"/>
    </location>
</feature>
<dbReference type="InterPro" id="IPR050682">
    <property type="entry name" value="ModA/WtpA"/>
</dbReference>
<dbReference type="GO" id="GO:0030973">
    <property type="term" value="F:molybdate ion binding"/>
    <property type="evidence" value="ECO:0007669"/>
    <property type="project" value="TreeGrafter"/>
</dbReference>
<evidence type="ECO:0000256" key="3">
    <source>
        <dbReference type="ARBA" id="ARBA00022723"/>
    </source>
</evidence>
<dbReference type="SUPFAM" id="SSF53850">
    <property type="entry name" value="Periplasmic binding protein-like II"/>
    <property type="match status" value="1"/>
</dbReference>
<dbReference type="OrthoDB" id="9785015at2"/>
<evidence type="ECO:0000256" key="6">
    <source>
        <dbReference type="PIRSR" id="PIRSR004846-1"/>
    </source>
</evidence>
<gene>
    <name evidence="8" type="primary">modA</name>
    <name evidence="8" type="ORF">EW093_15070</name>
</gene>
<dbReference type="FunFam" id="3.40.190.10:FF:000035">
    <property type="entry name" value="Molybdate ABC transporter substrate-binding protein"/>
    <property type="match status" value="1"/>
</dbReference>
<dbReference type="PANTHER" id="PTHR30632:SF17">
    <property type="entry name" value="MOLYBDATE-BINDING PROTEIN MODA"/>
    <property type="match status" value="1"/>
</dbReference>
<feature type="signal peptide" evidence="7">
    <location>
        <begin position="1"/>
        <end position="19"/>
    </location>
</feature>
<reference evidence="8 9" key="1">
    <citation type="submission" date="2019-02" db="EMBL/GenBank/DDBJ databases">
        <authorList>
            <person name="Fomenkov A."/>
            <person name="Dubinina G."/>
            <person name="Grabovich M."/>
            <person name="Vincze T."/>
            <person name="Roberts R.J."/>
        </authorList>
    </citation>
    <scope>NUCLEOTIDE SEQUENCE [LARGE SCALE GENOMIC DNA]</scope>
    <source>
        <strain evidence="8 9">P</strain>
    </source>
</reference>
<keyword evidence="9" id="KW-1185">Reference proteome</keyword>
<reference evidence="8 9" key="2">
    <citation type="submission" date="2019-09" db="EMBL/GenBank/DDBJ databases">
        <title>Complete Genome Sequence and Methylome Analysis of free living Spirochaetas.</title>
        <authorList>
            <person name="Leshcheva N."/>
            <person name="Mikheeva N."/>
        </authorList>
    </citation>
    <scope>NUCLEOTIDE SEQUENCE [LARGE SCALE GENOMIC DNA]</scope>
    <source>
        <strain evidence="8 9">P</strain>
    </source>
</reference>